<dbReference type="Proteomes" id="UP001292094">
    <property type="component" value="Unassembled WGS sequence"/>
</dbReference>
<organism evidence="2 3">
    <name type="scientific">Petrolisthes manimaculis</name>
    <dbReference type="NCBI Taxonomy" id="1843537"/>
    <lineage>
        <taxon>Eukaryota</taxon>
        <taxon>Metazoa</taxon>
        <taxon>Ecdysozoa</taxon>
        <taxon>Arthropoda</taxon>
        <taxon>Crustacea</taxon>
        <taxon>Multicrustacea</taxon>
        <taxon>Malacostraca</taxon>
        <taxon>Eumalacostraca</taxon>
        <taxon>Eucarida</taxon>
        <taxon>Decapoda</taxon>
        <taxon>Pleocyemata</taxon>
        <taxon>Anomura</taxon>
        <taxon>Galatheoidea</taxon>
        <taxon>Porcellanidae</taxon>
        <taxon>Petrolisthes</taxon>
    </lineage>
</organism>
<evidence type="ECO:0000313" key="2">
    <source>
        <dbReference type="EMBL" id="KAK4322519.1"/>
    </source>
</evidence>
<feature type="region of interest" description="Disordered" evidence="1">
    <location>
        <begin position="25"/>
        <end position="106"/>
    </location>
</feature>
<name>A0AAE1ULG2_9EUCA</name>
<feature type="compositionally biased region" description="Polar residues" evidence="1">
    <location>
        <begin position="43"/>
        <end position="52"/>
    </location>
</feature>
<accession>A0AAE1ULG2</accession>
<keyword evidence="3" id="KW-1185">Reference proteome</keyword>
<reference evidence="2" key="1">
    <citation type="submission" date="2023-11" db="EMBL/GenBank/DDBJ databases">
        <title>Genome assemblies of two species of porcelain crab, Petrolisthes cinctipes and Petrolisthes manimaculis (Anomura: Porcellanidae).</title>
        <authorList>
            <person name="Angst P."/>
        </authorList>
    </citation>
    <scope>NUCLEOTIDE SEQUENCE</scope>
    <source>
        <strain evidence="2">PB745_02</strain>
        <tissue evidence="2">Gill</tissue>
    </source>
</reference>
<dbReference type="AlphaFoldDB" id="A0AAE1ULG2"/>
<evidence type="ECO:0000313" key="3">
    <source>
        <dbReference type="Proteomes" id="UP001292094"/>
    </source>
</evidence>
<evidence type="ECO:0000256" key="1">
    <source>
        <dbReference type="SAM" id="MobiDB-lite"/>
    </source>
</evidence>
<feature type="compositionally biased region" description="Basic and acidic residues" evidence="1">
    <location>
        <begin position="25"/>
        <end position="40"/>
    </location>
</feature>
<sequence length="149" mass="17104">MERHTSQGNDEEMVSWLVKEQDELRRRMAQHDTELDDTRAEPGSSSSYPTCKTTKRRVLKPSASRTDRQTVHEVEDPGEGISAGRERPQKQPLAEEYTSSEDDLQDPKQKLAWIKNADRFQWKDNIGSVGKCIPAFHEAMLLQTTYLLT</sequence>
<gene>
    <name evidence="2" type="ORF">Pmani_006700</name>
</gene>
<feature type="compositionally biased region" description="Basic and acidic residues" evidence="1">
    <location>
        <begin position="65"/>
        <end position="75"/>
    </location>
</feature>
<comment type="caution">
    <text evidence="2">The sequence shown here is derived from an EMBL/GenBank/DDBJ whole genome shotgun (WGS) entry which is preliminary data.</text>
</comment>
<dbReference type="EMBL" id="JAWZYT010000514">
    <property type="protein sequence ID" value="KAK4322519.1"/>
    <property type="molecule type" value="Genomic_DNA"/>
</dbReference>
<protein>
    <submittedName>
        <fullName evidence="2">Uncharacterized protein</fullName>
    </submittedName>
</protein>
<proteinExistence type="predicted"/>